<evidence type="ECO:0000313" key="2">
    <source>
        <dbReference type="EMBL" id="OEE63667.1"/>
    </source>
</evidence>
<gene>
    <name evidence="2" type="ORF">A1OK_06370</name>
</gene>
<evidence type="ECO:0000256" key="1">
    <source>
        <dbReference type="SAM" id="Phobius"/>
    </source>
</evidence>
<accession>A0A1E5CDX2</accession>
<reference evidence="2 3" key="1">
    <citation type="journal article" date="2012" name="Science">
        <title>Ecological populations of bacteria act as socially cohesive units of antibiotic production and resistance.</title>
        <authorList>
            <person name="Cordero O.X."/>
            <person name="Wildschutte H."/>
            <person name="Kirkup B."/>
            <person name="Proehl S."/>
            <person name="Ngo L."/>
            <person name="Hussain F."/>
            <person name="Le Roux F."/>
            <person name="Mincer T."/>
            <person name="Polz M.F."/>
        </authorList>
    </citation>
    <scope>NUCLEOTIDE SEQUENCE [LARGE SCALE GENOMIC DNA]</scope>
    <source>
        <strain evidence="2 3">FF-454</strain>
    </source>
</reference>
<comment type="caution">
    <text evidence="2">The sequence shown here is derived from an EMBL/GenBank/DDBJ whole genome shotgun (WGS) entry which is preliminary data.</text>
</comment>
<evidence type="ECO:0000313" key="3">
    <source>
        <dbReference type="Proteomes" id="UP000095039"/>
    </source>
</evidence>
<dbReference type="InterPro" id="IPR009525">
    <property type="entry name" value="DUF1145"/>
</dbReference>
<dbReference type="PANTHER" id="PTHR38775">
    <property type="entry name" value="INNER MEMBRANE PROTEIN-RELATED"/>
    <property type="match status" value="1"/>
</dbReference>
<proteinExistence type="predicted"/>
<keyword evidence="1" id="KW-0472">Membrane</keyword>
<feature type="transmembrane region" description="Helical" evidence="1">
    <location>
        <begin position="33"/>
        <end position="57"/>
    </location>
</feature>
<dbReference type="AlphaFoldDB" id="A0A1E5CDX2"/>
<dbReference type="Pfam" id="PF06611">
    <property type="entry name" value="DUF1145"/>
    <property type="match status" value="1"/>
</dbReference>
<keyword evidence="1" id="KW-0812">Transmembrane</keyword>
<keyword evidence="1" id="KW-1133">Transmembrane helix</keyword>
<keyword evidence="3" id="KW-1185">Reference proteome</keyword>
<dbReference type="EMBL" id="AJWN02000018">
    <property type="protein sequence ID" value="OEE63667.1"/>
    <property type="molecule type" value="Genomic_DNA"/>
</dbReference>
<organism evidence="2 3">
    <name type="scientific">Enterovibrio norvegicus FF-454</name>
    <dbReference type="NCBI Taxonomy" id="1185651"/>
    <lineage>
        <taxon>Bacteria</taxon>
        <taxon>Pseudomonadati</taxon>
        <taxon>Pseudomonadota</taxon>
        <taxon>Gammaproteobacteria</taxon>
        <taxon>Vibrionales</taxon>
        <taxon>Vibrionaceae</taxon>
        <taxon>Enterovibrio</taxon>
    </lineage>
</organism>
<protein>
    <recommendedName>
        <fullName evidence="4">DUF1145 domain-containing protein</fullName>
    </recommendedName>
</protein>
<dbReference type="PANTHER" id="PTHR38775:SF1">
    <property type="entry name" value="INNER MEMBRANE PROTEIN"/>
    <property type="match status" value="1"/>
</dbReference>
<sequence>MKALIFLAKAAIGFVWLVLITNIISPFPGVAAMALYIMTAFLFCMHGLQMLIFIGAFGDKVSMTRWEKWSILIFGIFALLDIRRKYMVG</sequence>
<dbReference type="Proteomes" id="UP000095039">
    <property type="component" value="Unassembled WGS sequence"/>
</dbReference>
<evidence type="ECO:0008006" key="4">
    <source>
        <dbReference type="Google" id="ProtNLM"/>
    </source>
</evidence>
<dbReference type="RefSeq" id="WP_016960610.1">
    <property type="nucleotide sequence ID" value="NZ_AJWN02000018.1"/>
</dbReference>
<name>A0A1E5CDX2_9GAMM</name>
<feature type="transmembrane region" description="Helical" evidence="1">
    <location>
        <begin position="7"/>
        <end position="27"/>
    </location>
</feature>